<dbReference type="NCBIfam" id="TIGR01750">
    <property type="entry name" value="fabZ"/>
    <property type="match status" value="1"/>
</dbReference>
<keyword evidence="7 9" id="KW-0456">Lyase</keyword>
<evidence type="ECO:0000256" key="7">
    <source>
        <dbReference type="ARBA" id="ARBA00023239"/>
    </source>
</evidence>
<evidence type="ECO:0000256" key="1">
    <source>
        <dbReference type="ARBA" id="ARBA00004496"/>
    </source>
</evidence>
<dbReference type="EMBL" id="LGAP01000014">
    <property type="protein sequence ID" value="KOF16819.1"/>
    <property type="molecule type" value="Genomic_DNA"/>
</dbReference>
<dbReference type="RefSeq" id="WP_053250533.1">
    <property type="nucleotide sequence ID" value="NZ_LGAP01000014.1"/>
</dbReference>
<gene>
    <name evidence="9" type="primary">fabZ</name>
    <name evidence="10" type="ORF">AC244_19830</name>
</gene>
<dbReference type="PANTHER" id="PTHR30272:SF1">
    <property type="entry name" value="3-HYDROXYACYL-[ACYL-CARRIER-PROTEIN] DEHYDRATASE"/>
    <property type="match status" value="1"/>
</dbReference>
<evidence type="ECO:0000256" key="5">
    <source>
        <dbReference type="ARBA" id="ARBA00022556"/>
    </source>
</evidence>
<accession>A0A0L8BQM5</accession>
<reference evidence="11" key="1">
    <citation type="submission" date="2015-07" db="EMBL/GenBank/DDBJ databases">
        <title>Whole genome sequence of an Ensifer adhaerens strain isolated from a cave pool in the Wind Cave National Park.</title>
        <authorList>
            <person name="Eng W.W.H."/>
            <person name="Gan H.M."/>
            <person name="Barton H.A."/>
            <person name="Savka M.A."/>
        </authorList>
    </citation>
    <scope>NUCLEOTIDE SEQUENCE [LARGE SCALE GENOMIC DNA]</scope>
    <source>
        <strain evidence="11">SD006</strain>
    </source>
</reference>
<evidence type="ECO:0000256" key="2">
    <source>
        <dbReference type="ARBA" id="ARBA00009174"/>
    </source>
</evidence>
<dbReference type="GO" id="GO:0009245">
    <property type="term" value="P:lipid A biosynthetic process"/>
    <property type="evidence" value="ECO:0007669"/>
    <property type="project" value="UniProtKB-UniRule"/>
</dbReference>
<keyword evidence="3 9" id="KW-0963">Cytoplasm</keyword>
<evidence type="ECO:0000256" key="6">
    <source>
        <dbReference type="ARBA" id="ARBA00023098"/>
    </source>
</evidence>
<dbReference type="HAMAP" id="MF_00406">
    <property type="entry name" value="FabZ"/>
    <property type="match status" value="1"/>
</dbReference>
<name>A0A0L8BQM5_ENSAD</name>
<dbReference type="GO" id="GO:0005737">
    <property type="term" value="C:cytoplasm"/>
    <property type="evidence" value="ECO:0007669"/>
    <property type="project" value="UniProtKB-SubCell"/>
</dbReference>
<organism evidence="10 11">
    <name type="scientific">Ensifer adhaerens</name>
    <name type="common">Sinorhizobium morelense</name>
    <dbReference type="NCBI Taxonomy" id="106592"/>
    <lineage>
        <taxon>Bacteria</taxon>
        <taxon>Pseudomonadati</taxon>
        <taxon>Pseudomonadota</taxon>
        <taxon>Alphaproteobacteria</taxon>
        <taxon>Hyphomicrobiales</taxon>
        <taxon>Rhizobiaceae</taxon>
        <taxon>Sinorhizobium/Ensifer group</taxon>
        <taxon>Ensifer</taxon>
    </lineage>
</organism>
<dbReference type="EC" id="4.2.1.59" evidence="9"/>
<dbReference type="Pfam" id="PF07977">
    <property type="entry name" value="FabA"/>
    <property type="match status" value="1"/>
</dbReference>
<comment type="catalytic activity">
    <reaction evidence="9">
        <text>a (3R)-hydroxyacyl-[ACP] = a (2E)-enoyl-[ACP] + H2O</text>
        <dbReference type="Rhea" id="RHEA:13097"/>
        <dbReference type="Rhea" id="RHEA-COMP:9925"/>
        <dbReference type="Rhea" id="RHEA-COMP:9945"/>
        <dbReference type="ChEBI" id="CHEBI:15377"/>
        <dbReference type="ChEBI" id="CHEBI:78784"/>
        <dbReference type="ChEBI" id="CHEBI:78827"/>
        <dbReference type="EC" id="4.2.1.59"/>
    </reaction>
</comment>
<dbReference type="Proteomes" id="UP000037425">
    <property type="component" value="Unassembled WGS sequence"/>
</dbReference>
<dbReference type="GO" id="GO:0006633">
    <property type="term" value="P:fatty acid biosynthetic process"/>
    <property type="evidence" value="ECO:0007669"/>
    <property type="project" value="UniProtKB-UniRule"/>
</dbReference>
<evidence type="ECO:0000256" key="8">
    <source>
        <dbReference type="ARBA" id="ARBA00025049"/>
    </source>
</evidence>
<keyword evidence="6 9" id="KW-0443">Lipid metabolism</keyword>
<dbReference type="SUPFAM" id="SSF54637">
    <property type="entry name" value="Thioesterase/thiol ester dehydrase-isomerase"/>
    <property type="match status" value="1"/>
</dbReference>
<dbReference type="InterPro" id="IPR010084">
    <property type="entry name" value="FabZ"/>
</dbReference>
<dbReference type="Gene3D" id="3.10.129.10">
    <property type="entry name" value="Hotdog Thioesterase"/>
    <property type="match status" value="1"/>
</dbReference>
<comment type="function">
    <text evidence="8 9">Involved in unsaturated fatty acids biosynthesis. Catalyzes the dehydration of short chain beta-hydroxyacyl-ACPs and long chain saturated and unsaturated beta-hydroxyacyl-ACPs.</text>
</comment>
<keyword evidence="5 9" id="KW-0441">Lipid A biosynthesis</keyword>
<dbReference type="PANTHER" id="PTHR30272">
    <property type="entry name" value="3-HYDROXYACYL-[ACYL-CARRIER-PROTEIN] DEHYDRATASE"/>
    <property type="match status" value="1"/>
</dbReference>
<feature type="active site" evidence="9">
    <location>
        <position position="57"/>
    </location>
</feature>
<comment type="similarity">
    <text evidence="2 9">Belongs to the thioester dehydratase family. FabZ subfamily.</text>
</comment>
<keyword evidence="4 9" id="KW-0444">Lipid biosynthesis</keyword>
<dbReference type="GO" id="GO:0019171">
    <property type="term" value="F:(3R)-hydroxyacyl-[acyl-carrier-protein] dehydratase activity"/>
    <property type="evidence" value="ECO:0007669"/>
    <property type="project" value="UniProtKB-EC"/>
</dbReference>
<comment type="caution">
    <text evidence="10">The sequence shown here is derived from an EMBL/GenBank/DDBJ whole genome shotgun (WGS) entry which is preliminary data.</text>
</comment>
<dbReference type="FunFam" id="3.10.129.10:FF:000001">
    <property type="entry name" value="3-hydroxyacyl-[acyl-carrier-protein] dehydratase FabZ"/>
    <property type="match status" value="1"/>
</dbReference>
<dbReference type="InterPro" id="IPR013114">
    <property type="entry name" value="FabA_FabZ"/>
</dbReference>
<evidence type="ECO:0000313" key="10">
    <source>
        <dbReference type="EMBL" id="KOF16819.1"/>
    </source>
</evidence>
<evidence type="ECO:0000256" key="3">
    <source>
        <dbReference type="ARBA" id="ARBA00022490"/>
    </source>
</evidence>
<evidence type="ECO:0000256" key="9">
    <source>
        <dbReference type="HAMAP-Rule" id="MF_00406"/>
    </source>
</evidence>
<proteinExistence type="inferred from homology"/>
<dbReference type="AlphaFoldDB" id="A0A0L8BQM5"/>
<dbReference type="GO" id="GO:0016020">
    <property type="term" value="C:membrane"/>
    <property type="evidence" value="ECO:0007669"/>
    <property type="project" value="GOC"/>
</dbReference>
<evidence type="ECO:0000256" key="4">
    <source>
        <dbReference type="ARBA" id="ARBA00022516"/>
    </source>
</evidence>
<dbReference type="OrthoDB" id="9772788at2"/>
<evidence type="ECO:0000313" key="11">
    <source>
        <dbReference type="Proteomes" id="UP000037425"/>
    </source>
</evidence>
<dbReference type="InterPro" id="IPR029069">
    <property type="entry name" value="HotDog_dom_sf"/>
</dbReference>
<protein>
    <recommendedName>
        <fullName evidence="9">3-hydroxyacyl-[acyl-carrier-protein] dehydratase FabZ</fullName>
        <ecNumber evidence="9">4.2.1.59</ecNumber>
    </recommendedName>
    <alternativeName>
        <fullName evidence="9">(3R)-hydroxymyristoyl-[acyl-carrier-protein] dehydratase</fullName>
        <shortName evidence="9">(3R)-hydroxymyristoyl-ACP dehydrase</shortName>
    </alternativeName>
    <alternativeName>
        <fullName evidence="9">Beta-hydroxyacyl-ACP dehydratase</fullName>
    </alternativeName>
</protein>
<comment type="subcellular location">
    <subcellularLocation>
        <location evidence="1 9">Cytoplasm</location>
    </subcellularLocation>
</comment>
<dbReference type="NCBIfam" id="NF000582">
    <property type="entry name" value="PRK00006.1"/>
    <property type="match status" value="1"/>
</dbReference>
<dbReference type="CDD" id="cd01288">
    <property type="entry name" value="FabZ"/>
    <property type="match status" value="1"/>
</dbReference>
<sequence>MVFETTDIASADIARILQCIPHRYPFLLVDRLVSICGEESCIGIKNVSINEPKFQGHFPGNAIFPGALIIEGMAQAAGVMCAASKLAQGLRPKIIYMLTVDGARFRKPVLAGDVLEYHMTKLAYRRNVWRYRGEALVDGALVAEAEISAFLETEKQQPEAAA</sequence>
<dbReference type="PATRIC" id="fig|106592.7.peg.1793"/>